<dbReference type="EMBL" id="CP031229">
    <property type="protein sequence ID" value="AXH96755.1"/>
    <property type="molecule type" value="Genomic_DNA"/>
</dbReference>
<proteinExistence type="inferred from homology"/>
<accession>A0A345NNZ7</accession>
<dbReference type="Gene3D" id="3.40.50.12580">
    <property type="match status" value="1"/>
</dbReference>
<organism evidence="7 8">
    <name type="scientific">Ornithinimicrobium avium</name>
    <dbReference type="NCBI Taxonomy" id="2283195"/>
    <lineage>
        <taxon>Bacteria</taxon>
        <taxon>Bacillati</taxon>
        <taxon>Actinomycetota</taxon>
        <taxon>Actinomycetes</taxon>
        <taxon>Micrococcales</taxon>
        <taxon>Ornithinimicrobiaceae</taxon>
        <taxon>Ornithinimicrobium</taxon>
    </lineage>
</organism>
<evidence type="ECO:0000256" key="1">
    <source>
        <dbReference type="ARBA" id="ARBA00004202"/>
    </source>
</evidence>
<evidence type="ECO:0000256" key="4">
    <source>
        <dbReference type="ARBA" id="ARBA00022679"/>
    </source>
</evidence>
<keyword evidence="3" id="KW-1003">Cell membrane</keyword>
<dbReference type="GO" id="GO:0047355">
    <property type="term" value="F:CDP-glycerol glycerophosphotransferase activity"/>
    <property type="evidence" value="ECO:0007669"/>
    <property type="project" value="InterPro"/>
</dbReference>
<keyword evidence="4" id="KW-0808">Transferase</keyword>
<dbReference type="RefSeq" id="WP_114928576.1">
    <property type="nucleotide sequence ID" value="NZ_CP031229.1"/>
</dbReference>
<evidence type="ECO:0000256" key="2">
    <source>
        <dbReference type="ARBA" id="ARBA00010488"/>
    </source>
</evidence>
<dbReference type="Gene3D" id="3.40.50.11820">
    <property type="match status" value="1"/>
</dbReference>
<sequence>MTLHPICEYLDLPSGEPRLRVAVRLRFADRPEGERYLLRCVDRRGRPVARAVAEVTPRVNTVGTWTRSQLVFEVPAGDLPDGSVRLEVAAAAPGATAYPVQPSAGLLAASRRTRLRPDRWVQAVPAAGRAAVWLRLASDTRLGRLSWIAADWLRELAFVAHARRFTWVRAARLATRPFVPRGPVWLVGERPETARDNGRALFEHLRTTRPDAPVYYVITADSPMRGAVEPLGNVVTHSSWRHRVLMLHAQVLANAYSVKHMLPSRWHPGAYMKQAAWRTGAHRVYLKHGVHLSPYAVKRANGGYDLLAAVGDREAEALRATSGYDEEVVVTGLARYDALVRPAERSGTVLFMPTWRRYLVPTLFSGNDESQVAYEGSTYQRFVTDLLGSPRLAELLARHDLTLQVVPHYNLGSLLRADDLASQRVRVLDASTADIPGLLRSCDLLVTDYSSVQFDVAYVGTPVVYCQFDAEEYTAGHSAFSWFETARDGFGPVTRDVEGTIGAIERYAVSGFEREPLYEERVRSVFAHHDRHNGERLALAIDELLRRGA</sequence>
<gene>
    <name evidence="7" type="ORF">DV701_12060</name>
</gene>
<keyword evidence="6" id="KW-0472">Membrane</keyword>
<dbReference type="AlphaFoldDB" id="A0A345NNZ7"/>
<dbReference type="InterPro" id="IPR007554">
    <property type="entry name" value="Glycerophosphate_synth"/>
</dbReference>
<keyword evidence="8" id="KW-1185">Reference proteome</keyword>
<evidence type="ECO:0000313" key="8">
    <source>
        <dbReference type="Proteomes" id="UP000253790"/>
    </source>
</evidence>
<evidence type="ECO:0000313" key="7">
    <source>
        <dbReference type="EMBL" id="AXH96755.1"/>
    </source>
</evidence>
<dbReference type="SUPFAM" id="SSF53756">
    <property type="entry name" value="UDP-Glycosyltransferase/glycogen phosphorylase"/>
    <property type="match status" value="1"/>
</dbReference>
<comment type="similarity">
    <text evidence="2">Belongs to the CDP-glycerol glycerophosphotransferase family.</text>
</comment>
<dbReference type="GO" id="GO:0019350">
    <property type="term" value="P:teichoic acid biosynthetic process"/>
    <property type="evidence" value="ECO:0007669"/>
    <property type="project" value="UniProtKB-KW"/>
</dbReference>
<dbReference type="Proteomes" id="UP000253790">
    <property type="component" value="Chromosome"/>
</dbReference>
<keyword evidence="5" id="KW-0777">Teichoic acid biosynthesis</keyword>
<dbReference type="OrthoDB" id="8549922at2"/>
<dbReference type="InterPro" id="IPR043149">
    <property type="entry name" value="TagF_N"/>
</dbReference>
<name>A0A345NNZ7_9MICO</name>
<evidence type="ECO:0000256" key="3">
    <source>
        <dbReference type="ARBA" id="ARBA00022475"/>
    </source>
</evidence>
<evidence type="ECO:0000256" key="5">
    <source>
        <dbReference type="ARBA" id="ARBA00022944"/>
    </source>
</evidence>
<reference evidence="7 8" key="1">
    <citation type="submission" date="2018-07" db="EMBL/GenBank/DDBJ databases">
        <title>Complete genome sequencing of Ornithinimicrobium sp. AMA3305.</title>
        <authorList>
            <person name="Bae J.-W."/>
        </authorList>
    </citation>
    <scope>NUCLEOTIDE SEQUENCE [LARGE SCALE GENOMIC DNA]</scope>
    <source>
        <strain evidence="7 8">AMA3305</strain>
    </source>
</reference>
<dbReference type="GO" id="GO:0005886">
    <property type="term" value="C:plasma membrane"/>
    <property type="evidence" value="ECO:0007669"/>
    <property type="project" value="UniProtKB-SubCell"/>
</dbReference>
<dbReference type="InterPro" id="IPR043148">
    <property type="entry name" value="TagF_C"/>
</dbReference>
<protein>
    <recommendedName>
        <fullName evidence="9">Glycosyl/glycerophosphate transferase</fullName>
    </recommendedName>
</protein>
<comment type="subcellular location">
    <subcellularLocation>
        <location evidence="1">Cell membrane</location>
        <topology evidence="1">Peripheral membrane protein</topology>
    </subcellularLocation>
</comment>
<evidence type="ECO:0000256" key="6">
    <source>
        <dbReference type="ARBA" id="ARBA00023136"/>
    </source>
</evidence>
<evidence type="ECO:0008006" key="9">
    <source>
        <dbReference type="Google" id="ProtNLM"/>
    </source>
</evidence>
<dbReference type="Pfam" id="PF04464">
    <property type="entry name" value="Glyphos_transf"/>
    <property type="match status" value="1"/>
</dbReference>
<dbReference type="KEGG" id="orn:DV701_12060"/>